<name>A0A023B4N2_GRENI</name>
<protein>
    <submittedName>
        <fullName evidence="2">RNA-directed DNA polymerase</fullName>
    </submittedName>
</protein>
<dbReference type="Gene3D" id="3.30.70.270">
    <property type="match status" value="1"/>
</dbReference>
<dbReference type="OrthoDB" id="41323at2759"/>
<dbReference type="InterPro" id="IPR043128">
    <property type="entry name" value="Rev_trsase/Diguanyl_cyclase"/>
</dbReference>
<keyword evidence="2" id="KW-0695">RNA-directed DNA polymerase</keyword>
<keyword evidence="3" id="KW-1185">Reference proteome</keyword>
<evidence type="ECO:0000313" key="3">
    <source>
        <dbReference type="Proteomes" id="UP000019763"/>
    </source>
</evidence>
<dbReference type="PROSITE" id="PS50878">
    <property type="entry name" value="RT_POL"/>
    <property type="match status" value="1"/>
</dbReference>
<dbReference type="EMBL" id="AFNH02000753">
    <property type="protein sequence ID" value="EZG56861.1"/>
    <property type="molecule type" value="Genomic_DNA"/>
</dbReference>
<proteinExistence type="predicted"/>
<reference evidence="2" key="1">
    <citation type="submission" date="2013-12" db="EMBL/GenBank/DDBJ databases">
        <authorList>
            <person name="Omoto C.K."/>
            <person name="Sibley D."/>
            <person name="Venepally P."/>
            <person name="Hadjithomas M."/>
            <person name="Karamycheva S."/>
            <person name="Brunk B."/>
            <person name="Roos D."/>
            <person name="Caler E."/>
            <person name="Lorenzi H."/>
        </authorList>
    </citation>
    <scope>NUCLEOTIDE SEQUENCE</scope>
</reference>
<dbReference type="SUPFAM" id="SSF56672">
    <property type="entry name" value="DNA/RNA polymerases"/>
    <property type="match status" value="1"/>
</dbReference>
<dbReference type="InterPro" id="IPR000477">
    <property type="entry name" value="RT_dom"/>
</dbReference>
<dbReference type="GO" id="GO:0003964">
    <property type="term" value="F:RNA-directed DNA polymerase activity"/>
    <property type="evidence" value="ECO:0007669"/>
    <property type="project" value="UniProtKB-KW"/>
</dbReference>
<dbReference type="PANTHER" id="PTHR33050">
    <property type="entry name" value="REVERSE TRANSCRIPTASE DOMAIN-CONTAINING PROTEIN"/>
    <property type="match status" value="1"/>
</dbReference>
<dbReference type="GeneID" id="22913545"/>
<accession>A0A023B4N2</accession>
<keyword evidence="2" id="KW-0548">Nucleotidyltransferase</keyword>
<dbReference type="InterPro" id="IPR052055">
    <property type="entry name" value="Hepadnavirus_pol/RT"/>
</dbReference>
<keyword evidence="2" id="KW-0808">Transferase</keyword>
<dbReference type="PANTHER" id="PTHR33050:SF7">
    <property type="entry name" value="RIBONUCLEASE H"/>
    <property type="match status" value="1"/>
</dbReference>
<feature type="domain" description="Reverse transcriptase" evidence="1">
    <location>
        <begin position="1"/>
        <end position="130"/>
    </location>
</feature>
<gene>
    <name evidence="2" type="ORF">GNI_100370</name>
</gene>
<dbReference type="Proteomes" id="UP000019763">
    <property type="component" value="Unassembled WGS sequence"/>
</dbReference>
<sequence length="130" mass="14592">MQAMGPVVAWAAGQKNLAKMDLSKAFHAIPVAEDQMNYAILDSRGQAYRYRRMPMGAMCAPKHFSMVMGKVLGELSDYDKVHVRSYQDDVVVISVTEWDVCEIWQVGTALKFTIRSRRQPTTGTGLHPTE</sequence>
<dbReference type="RefSeq" id="XP_011131127.1">
    <property type="nucleotide sequence ID" value="XM_011132825.1"/>
</dbReference>
<evidence type="ECO:0000259" key="1">
    <source>
        <dbReference type="PROSITE" id="PS50878"/>
    </source>
</evidence>
<dbReference type="AlphaFoldDB" id="A0A023B4N2"/>
<dbReference type="InterPro" id="IPR043502">
    <property type="entry name" value="DNA/RNA_pol_sf"/>
</dbReference>
<dbReference type="VEuPathDB" id="CryptoDB:GNI_100370"/>
<dbReference type="Gene3D" id="3.10.10.10">
    <property type="entry name" value="HIV Type 1 Reverse Transcriptase, subunit A, domain 1"/>
    <property type="match status" value="1"/>
</dbReference>
<organism evidence="2 3">
    <name type="scientific">Gregarina niphandrodes</name>
    <name type="common">Septate eugregarine</name>
    <dbReference type="NCBI Taxonomy" id="110365"/>
    <lineage>
        <taxon>Eukaryota</taxon>
        <taxon>Sar</taxon>
        <taxon>Alveolata</taxon>
        <taxon>Apicomplexa</taxon>
        <taxon>Conoidasida</taxon>
        <taxon>Gregarinasina</taxon>
        <taxon>Eugregarinorida</taxon>
        <taxon>Gregarinidae</taxon>
        <taxon>Gregarina</taxon>
    </lineage>
</organism>
<comment type="caution">
    <text evidence="2">The sequence shown here is derived from an EMBL/GenBank/DDBJ whole genome shotgun (WGS) entry which is preliminary data.</text>
</comment>
<dbReference type="Pfam" id="PF00078">
    <property type="entry name" value="RVT_1"/>
    <property type="match status" value="1"/>
</dbReference>
<evidence type="ECO:0000313" key="2">
    <source>
        <dbReference type="EMBL" id="EZG56861.1"/>
    </source>
</evidence>